<dbReference type="BioCyc" id="LBOR1193007:G11KN-4820-MONOMER"/>
<dbReference type="InterPro" id="IPR029063">
    <property type="entry name" value="SAM-dependent_MTases_sf"/>
</dbReference>
<feature type="domain" description="Methyltransferase type 11" evidence="1">
    <location>
        <begin position="7"/>
        <end position="57"/>
    </location>
</feature>
<keyword evidence="2" id="KW-0489">Methyltransferase</keyword>
<keyword evidence="2" id="KW-0808">Transferase</keyword>
<evidence type="ECO:0000259" key="1">
    <source>
        <dbReference type="Pfam" id="PF08241"/>
    </source>
</evidence>
<comment type="caution">
    <text evidence="2">The sequence shown here is derived from an EMBL/GenBank/DDBJ whole genome shotgun (WGS) entry which is preliminary data.</text>
</comment>
<name>M3HQ00_LEPBO</name>
<dbReference type="GO" id="GO:0008757">
    <property type="term" value="F:S-adenosylmethionine-dependent methyltransferase activity"/>
    <property type="evidence" value="ECO:0007669"/>
    <property type="project" value="InterPro"/>
</dbReference>
<dbReference type="GO" id="GO:0032259">
    <property type="term" value="P:methylation"/>
    <property type="evidence" value="ECO:0007669"/>
    <property type="project" value="UniProtKB-KW"/>
</dbReference>
<evidence type="ECO:0000313" key="3">
    <source>
        <dbReference type="Proteomes" id="UP000011783"/>
    </source>
</evidence>
<organism evidence="2 3">
    <name type="scientific">Leptospira borgpetersenii str. 200701203</name>
    <dbReference type="NCBI Taxonomy" id="1193007"/>
    <lineage>
        <taxon>Bacteria</taxon>
        <taxon>Pseudomonadati</taxon>
        <taxon>Spirochaetota</taxon>
        <taxon>Spirochaetia</taxon>
        <taxon>Leptospirales</taxon>
        <taxon>Leptospiraceae</taxon>
        <taxon>Leptospira</taxon>
    </lineage>
</organism>
<dbReference type="Pfam" id="PF08241">
    <property type="entry name" value="Methyltransf_11"/>
    <property type="match status" value="1"/>
</dbReference>
<evidence type="ECO:0000313" key="2">
    <source>
        <dbReference type="EMBL" id="EMG00136.1"/>
    </source>
</evidence>
<dbReference type="InterPro" id="IPR013216">
    <property type="entry name" value="Methyltransf_11"/>
</dbReference>
<dbReference type="AlphaFoldDB" id="M3HQ00"/>
<dbReference type="Proteomes" id="UP000011783">
    <property type="component" value="Unassembled WGS sequence"/>
</dbReference>
<protein>
    <submittedName>
        <fullName evidence="2">Methyltransferase domain protein</fullName>
    </submittedName>
</protein>
<gene>
    <name evidence="2" type="ORF">LEP1GSC123_0031</name>
</gene>
<accession>M3HQ00</accession>
<dbReference type="EMBL" id="AKWO02000049">
    <property type="protein sequence ID" value="EMG00136.1"/>
    <property type="molecule type" value="Genomic_DNA"/>
</dbReference>
<dbReference type="Gene3D" id="3.40.50.150">
    <property type="entry name" value="Vaccinia Virus protein VP39"/>
    <property type="match status" value="1"/>
</dbReference>
<sequence length="68" mass="7869">MLHFFTGSEVFGVEPSLEMVEISRNKGINTLNVTAENSAEWSNQFDLVISSEVIEHVFFCFKIYKFNF</sequence>
<reference evidence="2 3" key="1">
    <citation type="submission" date="2013-01" db="EMBL/GenBank/DDBJ databases">
        <authorList>
            <person name="Harkins D.M."/>
            <person name="Durkin A.S."/>
            <person name="Brinkac L.M."/>
            <person name="Haft D.H."/>
            <person name="Selengut J.D."/>
            <person name="Sanka R."/>
            <person name="DePew J."/>
            <person name="Purushe J."/>
            <person name="Picardeau M."/>
            <person name="Werts C."/>
            <person name="Goarant C."/>
            <person name="Vinetz J.M."/>
            <person name="Sutton G.G."/>
            <person name="Nierman W.C."/>
            <person name="Fouts D.E."/>
        </authorList>
    </citation>
    <scope>NUCLEOTIDE SEQUENCE [LARGE SCALE GENOMIC DNA]</scope>
    <source>
        <strain evidence="2 3">200701203</strain>
    </source>
</reference>
<dbReference type="SUPFAM" id="SSF53335">
    <property type="entry name" value="S-adenosyl-L-methionine-dependent methyltransferases"/>
    <property type="match status" value="1"/>
</dbReference>
<proteinExistence type="predicted"/>